<sequence length="80" mass="9184">MGKQQAIHLQPYRMIWYRRVSSVDSLVNEVHEPQSPLPSSRLPDTRQSDEILRSCLKTDRRIALSLCGTNRFACVTPEVT</sequence>
<organism evidence="1 2">
    <name type="scientific">Dothistroma septosporum (strain NZE10 / CBS 128990)</name>
    <name type="common">Red band needle blight fungus</name>
    <name type="synonym">Mycosphaerella pini</name>
    <dbReference type="NCBI Taxonomy" id="675120"/>
    <lineage>
        <taxon>Eukaryota</taxon>
        <taxon>Fungi</taxon>
        <taxon>Dikarya</taxon>
        <taxon>Ascomycota</taxon>
        <taxon>Pezizomycotina</taxon>
        <taxon>Dothideomycetes</taxon>
        <taxon>Dothideomycetidae</taxon>
        <taxon>Mycosphaerellales</taxon>
        <taxon>Mycosphaerellaceae</taxon>
        <taxon>Dothistroma</taxon>
    </lineage>
</organism>
<dbReference type="HOGENOM" id="CLU_2589730_0_0_1"/>
<protein>
    <submittedName>
        <fullName evidence="1">Uncharacterized protein</fullName>
    </submittedName>
</protein>
<evidence type="ECO:0000313" key="2">
    <source>
        <dbReference type="Proteomes" id="UP000016933"/>
    </source>
</evidence>
<reference evidence="2" key="1">
    <citation type="journal article" date="2012" name="PLoS Genet.">
        <title>The genomes of the fungal plant pathogens Cladosporium fulvum and Dothistroma septosporum reveal adaptation to different hosts and lifestyles but also signatures of common ancestry.</title>
        <authorList>
            <person name="de Wit P.J.G.M."/>
            <person name="van der Burgt A."/>
            <person name="Oekmen B."/>
            <person name="Stergiopoulos I."/>
            <person name="Abd-Elsalam K.A."/>
            <person name="Aerts A.L."/>
            <person name="Bahkali A.H."/>
            <person name="Beenen H.G."/>
            <person name="Chettri P."/>
            <person name="Cox M.P."/>
            <person name="Datema E."/>
            <person name="de Vries R.P."/>
            <person name="Dhillon B."/>
            <person name="Ganley A.R."/>
            <person name="Griffiths S.A."/>
            <person name="Guo Y."/>
            <person name="Hamelin R.C."/>
            <person name="Henrissat B."/>
            <person name="Kabir M.S."/>
            <person name="Jashni M.K."/>
            <person name="Kema G."/>
            <person name="Klaubauf S."/>
            <person name="Lapidus A."/>
            <person name="Levasseur A."/>
            <person name="Lindquist E."/>
            <person name="Mehrabi R."/>
            <person name="Ohm R.A."/>
            <person name="Owen T.J."/>
            <person name="Salamov A."/>
            <person name="Schwelm A."/>
            <person name="Schijlen E."/>
            <person name="Sun H."/>
            <person name="van den Burg H.A."/>
            <person name="van Ham R.C.H.J."/>
            <person name="Zhang S."/>
            <person name="Goodwin S.B."/>
            <person name="Grigoriev I.V."/>
            <person name="Collemare J."/>
            <person name="Bradshaw R.E."/>
        </authorList>
    </citation>
    <scope>NUCLEOTIDE SEQUENCE [LARGE SCALE GENOMIC DNA]</scope>
    <source>
        <strain evidence="2">NZE10 / CBS 128990</strain>
    </source>
</reference>
<name>N1PR03_DOTSN</name>
<reference evidence="1 2" key="2">
    <citation type="journal article" date="2012" name="PLoS Pathog.">
        <title>Diverse lifestyles and strategies of plant pathogenesis encoded in the genomes of eighteen Dothideomycetes fungi.</title>
        <authorList>
            <person name="Ohm R.A."/>
            <person name="Feau N."/>
            <person name="Henrissat B."/>
            <person name="Schoch C.L."/>
            <person name="Horwitz B.A."/>
            <person name="Barry K.W."/>
            <person name="Condon B.J."/>
            <person name="Copeland A.C."/>
            <person name="Dhillon B."/>
            <person name="Glaser F."/>
            <person name="Hesse C.N."/>
            <person name="Kosti I."/>
            <person name="LaButti K."/>
            <person name="Lindquist E.A."/>
            <person name="Lucas S."/>
            <person name="Salamov A.A."/>
            <person name="Bradshaw R.E."/>
            <person name="Ciuffetti L."/>
            <person name="Hamelin R.C."/>
            <person name="Kema G.H.J."/>
            <person name="Lawrence C."/>
            <person name="Scott J.A."/>
            <person name="Spatafora J.W."/>
            <person name="Turgeon B.G."/>
            <person name="de Wit P.J.G.M."/>
            <person name="Zhong S."/>
            <person name="Goodwin S.B."/>
            <person name="Grigoriev I.V."/>
        </authorList>
    </citation>
    <scope>NUCLEOTIDE SEQUENCE [LARGE SCALE GENOMIC DNA]</scope>
    <source>
        <strain evidence="2">NZE10 / CBS 128990</strain>
    </source>
</reference>
<gene>
    <name evidence="1" type="ORF">DOTSEDRAFT_71539</name>
</gene>
<evidence type="ECO:0000313" key="1">
    <source>
        <dbReference type="EMBL" id="EME45876.1"/>
    </source>
</evidence>
<dbReference type="AlphaFoldDB" id="N1PR03"/>
<accession>N1PR03</accession>
<dbReference type="Proteomes" id="UP000016933">
    <property type="component" value="Unassembled WGS sequence"/>
</dbReference>
<keyword evidence="2" id="KW-1185">Reference proteome</keyword>
<dbReference type="EMBL" id="KB446538">
    <property type="protein sequence ID" value="EME45876.1"/>
    <property type="molecule type" value="Genomic_DNA"/>
</dbReference>
<proteinExistence type="predicted"/>